<reference evidence="3" key="1">
    <citation type="submission" date="2018-06" db="EMBL/GenBank/DDBJ databases">
        <authorList>
            <person name="Li K."/>
        </authorList>
    </citation>
    <scope>NUCLEOTIDE SEQUENCE [LARGE SCALE GENOMIC DNA]</scope>
    <source>
        <strain evidence="3">ZFG47</strain>
        <plasmid evidence="3">unnamed1</plasmid>
    </source>
</reference>
<keyword evidence="2" id="KW-0614">Plasmid</keyword>
<evidence type="ECO:0000313" key="2">
    <source>
        <dbReference type="EMBL" id="AWW43383.1"/>
    </source>
</evidence>
<dbReference type="SUPFAM" id="SSF160631">
    <property type="entry name" value="SMI1/KNR4-like"/>
    <property type="match status" value="1"/>
</dbReference>
<accession>A0A2Z4JFB8</accession>
<dbReference type="Pfam" id="PF09346">
    <property type="entry name" value="SMI1_KNR4"/>
    <property type="match status" value="1"/>
</dbReference>
<geneLocation type="plasmid" evidence="2 3">
    <name>unnamed1</name>
</geneLocation>
<feature type="domain" description="Knr4/Smi1-like" evidence="1">
    <location>
        <begin position="33"/>
        <end position="163"/>
    </location>
</feature>
<dbReference type="InterPro" id="IPR037883">
    <property type="entry name" value="Knr4/Smi1-like_sf"/>
</dbReference>
<gene>
    <name evidence="2" type="ORF">DN051_43240</name>
</gene>
<dbReference type="InterPro" id="IPR018958">
    <property type="entry name" value="Knr4/Smi1-like_dom"/>
</dbReference>
<dbReference type="AlphaFoldDB" id="A0A2Z4JFB8"/>
<proteinExistence type="predicted"/>
<name>A0A2Z4JFB8_9ACTN</name>
<protein>
    <recommendedName>
        <fullName evidence="1">Knr4/Smi1-like domain-containing protein</fullName>
    </recommendedName>
</protein>
<organism evidence="2 3">
    <name type="scientific">Streptomyces cadmiisoli</name>
    <dbReference type="NCBI Taxonomy" id="2184053"/>
    <lineage>
        <taxon>Bacteria</taxon>
        <taxon>Bacillati</taxon>
        <taxon>Actinomycetota</taxon>
        <taxon>Actinomycetes</taxon>
        <taxon>Kitasatosporales</taxon>
        <taxon>Streptomycetaceae</taxon>
        <taxon>Streptomyces</taxon>
        <taxon>Streptomyces aurantiacus group</taxon>
    </lineage>
</organism>
<evidence type="ECO:0000313" key="3">
    <source>
        <dbReference type="Proteomes" id="UP000249616"/>
    </source>
</evidence>
<keyword evidence="3" id="KW-1185">Reference proteome</keyword>
<sequence length="214" mass="23910">MTNSYTSVRTSWARIDAWLQRYAPATFAQLAPPADPYEYDQAQREMGLSFPAGLLESLSCHNGAEPYSTVLPQETPLSVTEIVEFWRMRIAVIDGEGEPEDSLDDDGEHWWHRLWIPWAAVDGDAQVIDMRPGPGQGRIGLAPKDDNGAFDGDWGWPSLETYLFQVAEALELGEPVGDSVPHLKPNGELCWAYSSDIELDGYELTPAPTTRSRW</sequence>
<dbReference type="EMBL" id="CP030074">
    <property type="protein sequence ID" value="AWW43383.1"/>
    <property type="molecule type" value="Genomic_DNA"/>
</dbReference>
<evidence type="ECO:0000259" key="1">
    <source>
        <dbReference type="Pfam" id="PF09346"/>
    </source>
</evidence>
<dbReference type="Proteomes" id="UP000249616">
    <property type="component" value="Plasmid unnamed1"/>
</dbReference>
<dbReference type="RefSeq" id="WP_112443199.1">
    <property type="nucleotide sequence ID" value="NZ_CP030074.1"/>
</dbReference>
<dbReference type="KEGG" id="scad:DN051_43240"/>